<name>A0A0F9K0I9_9ZZZZ</name>
<dbReference type="EMBL" id="LAZR01014860">
    <property type="protein sequence ID" value="KKM15633.1"/>
    <property type="molecule type" value="Genomic_DNA"/>
</dbReference>
<proteinExistence type="predicted"/>
<sequence>MRETNPELHRQRVSESLRGKFGEESRRWKGNDAGYVAIHLWLVKHFGKADHCDYCNTLWASRYEWANKYHSESRNRDDYIQLCPSCHRLFDQQNKCRKGHPYTPQTTYVNIRGHRRCLICKG</sequence>
<organism evidence="1">
    <name type="scientific">marine sediment metagenome</name>
    <dbReference type="NCBI Taxonomy" id="412755"/>
    <lineage>
        <taxon>unclassified sequences</taxon>
        <taxon>metagenomes</taxon>
        <taxon>ecological metagenomes</taxon>
    </lineage>
</organism>
<gene>
    <name evidence="1" type="ORF">LCGC14_1694100</name>
</gene>
<evidence type="ECO:0000313" key="1">
    <source>
        <dbReference type="EMBL" id="KKM15633.1"/>
    </source>
</evidence>
<protein>
    <submittedName>
        <fullName evidence="1">Uncharacterized protein</fullName>
    </submittedName>
</protein>
<accession>A0A0F9K0I9</accession>
<comment type="caution">
    <text evidence="1">The sequence shown here is derived from an EMBL/GenBank/DDBJ whole genome shotgun (WGS) entry which is preliminary data.</text>
</comment>
<reference evidence="1" key="1">
    <citation type="journal article" date="2015" name="Nature">
        <title>Complex archaea that bridge the gap between prokaryotes and eukaryotes.</title>
        <authorList>
            <person name="Spang A."/>
            <person name="Saw J.H."/>
            <person name="Jorgensen S.L."/>
            <person name="Zaremba-Niedzwiedzka K."/>
            <person name="Martijn J."/>
            <person name="Lind A.E."/>
            <person name="van Eijk R."/>
            <person name="Schleper C."/>
            <person name="Guy L."/>
            <person name="Ettema T.J."/>
        </authorList>
    </citation>
    <scope>NUCLEOTIDE SEQUENCE</scope>
</reference>
<dbReference type="AlphaFoldDB" id="A0A0F9K0I9"/>